<dbReference type="OrthoDB" id="278212at2759"/>
<dbReference type="Gene3D" id="3.10.280.10">
    <property type="entry name" value="Mitochondrial glycoprotein"/>
    <property type="match status" value="1"/>
</dbReference>
<dbReference type="EMBL" id="LWCA01001149">
    <property type="protein sequence ID" value="OAF65787.1"/>
    <property type="molecule type" value="Genomic_DNA"/>
</dbReference>
<dbReference type="GO" id="GO:0005759">
    <property type="term" value="C:mitochondrial matrix"/>
    <property type="evidence" value="ECO:0007669"/>
    <property type="project" value="InterPro"/>
</dbReference>
<evidence type="ECO:0000256" key="1">
    <source>
        <dbReference type="ARBA" id="ARBA00005457"/>
    </source>
</evidence>
<keyword evidence="3" id="KW-1185">Reference proteome</keyword>
<comment type="caution">
    <text evidence="2">The sequence shown here is derived from an EMBL/GenBank/DDBJ whole genome shotgun (WGS) entry which is preliminary data.</text>
</comment>
<dbReference type="GO" id="GO:0042256">
    <property type="term" value="P:cytosolic ribosome assembly"/>
    <property type="evidence" value="ECO:0007669"/>
    <property type="project" value="TreeGrafter"/>
</dbReference>
<dbReference type="Pfam" id="PF02330">
    <property type="entry name" value="MAM33"/>
    <property type="match status" value="1"/>
</dbReference>
<dbReference type="InterPro" id="IPR036561">
    <property type="entry name" value="MAM33_sf"/>
</dbReference>
<reference evidence="2 3" key="1">
    <citation type="submission" date="2016-04" db="EMBL/GenBank/DDBJ databases">
        <title>The genome of Intoshia linei affirms orthonectids as highly simplified spiralians.</title>
        <authorList>
            <person name="Mikhailov K.V."/>
            <person name="Slusarev G.S."/>
            <person name="Nikitin M.A."/>
            <person name="Logacheva M.D."/>
            <person name="Penin A."/>
            <person name="Aleoshin V."/>
            <person name="Panchin Y.V."/>
        </authorList>
    </citation>
    <scope>NUCLEOTIDE SEQUENCE [LARGE SCALE GENOMIC DNA]</scope>
    <source>
        <strain evidence="2">Intl2013</strain>
        <tissue evidence="2">Whole animal</tissue>
    </source>
</reference>
<protein>
    <submittedName>
        <fullName evidence="2">Complement component 1 Q subcomponent-binding protein, mitochondrial</fullName>
    </submittedName>
</protein>
<evidence type="ECO:0000313" key="3">
    <source>
        <dbReference type="Proteomes" id="UP000078046"/>
    </source>
</evidence>
<proteinExistence type="inferred from homology"/>
<dbReference type="AlphaFoldDB" id="A0A177AUU9"/>
<organism evidence="2 3">
    <name type="scientific">Intoshia linei</name>
    <dbReference type="NCBI Taxonomy" id="1819745"/>
    <lineage>
        <taxon>Eukaryota</taxon>
        <taxon>Metazoa</taxon>
        <taxon>Spiralia</taxon>
        <taxon>Lophotrochozoa</taxon>
        <taxon>Mesozoa</taxon>
        <taxon>Orthonectida</taxon>
        <taxon>Rhopaluridae</taxon>
        <taxon>Intoshia</taxon>
    </lineage>
</organism>
<dbReference type="InterPro" id="IPR003428">
    <property type="entry name" value="MAM33"/>
</dbReference>
<gene>
    <name evidence="2" type="ORF">A3Q56_06492</name>
</gene>
<dbReference type="PANTHER" id="PTHR10826">
    <property type="entry name" value="COMPLEMENT COMPONENT 1"/>
    <property type="match status" value="1"/>
</dbReference>
<dbReference type="SUPFAM" id="SSF54529">
    <property type="entry name" value="Mitochondrial glycoprotein MAM33-like"/>
    <property type="match status" value="1"/>
</dbReference>
<sequence>MNFFKTVFGLSKNVRFYSKISSFRIPSTLVVNCRKFSGTKHKVVHYIAAYLENENISKCLRDEINEIEKFEQSLPSSISDFKISKDNGKVKCINTYNQEEVSVESHVNSLSFDDENDEMGEINEDSPEQFISKPNFVVTIQKSFNEILSFDCSYIEEAEDKENCNTFQIDTISFINKTNDEPYYVDPSMMTEKMYEMFIQCLKTRGINSNFLNEFSEYIDSYERNCYTEFLKKLEKFKL</sequence>
<dbReference type="PANTHER" id="PTHR10826:SF1">
    <property type="entry name" value="COMPLEMENT COMPONENT 1 Q SUBCOMPONENT-BINDING PROTEIN, MITOCHONDRIAL"/>
    <property type="match status" value="1"/>
</dbReference>
<dbReference type="Proteomes" id="UP000078046">
    <property type="component" value="Unassembled WGS sequence"/>
</dbReference>
<comment type="similarity">
    <text evidence="1">Belongs to the MAM33 family.</text>
</comment>
<evidence type="ECO:0000313" key="2">
    <source>
        <dbReference type="EMBL" id="OAF65787.1"/>
    </source>
</evidence>
<name>A0A177AUU9_9BILA</name>
<accession>A0A177AUU9</accession>